<dbReference type="SUPFAM" id="SSF54909">
    <property type="entry name" value="Dimeric alpha+beta barrel"/>
    <property type="match status" value="1"/>
</dbReference>
<dbReference type="InterPro" id="IPR025563">
    <property type="entry name" value="DUF4286"/>
</dbReference>
<proteinExistence type="predicted"/>
<dbReference type="RefSeq" id="WP_115175793.1">
    <property type="nucleotide sequence ID" value="NZ_UGNY01000001.1"/>
</dbReference>
<name>A0A378IXP8_9GAMM</name>
<evidence type="ECO:0000313" key="1">
    <source>
        <dbReference type="EMBL" id="STX39271.1"/>
    </source>
</evidence>
<evidence type="ECO:0000313" key="2">
    <source>
        <dbReference type="Proteomes" id="UP000254033"/>
    </source>
</evidence>
<accession>A0A378IXP8</accession>
<dbReference type="Proteomes" id="UP000254033">
    <property type="component" value="Unassembled WGS sequence"/>
</dbReference>
<reference evidence="1 2" key="1">
    <citation type="submission" date="2018-06" db="EMBL/GenBank/DDBJ databases">
        <authorList>
            <consortium name="Pathogen Informatics"/>
            <person name="Doyle S."/>
        </authorList>
    </citation>
    <scope>NUCLEOTIDE SEQUENCE [LARGE SCALE GENOMIC DNA]</scope>
    <source>
        <strain evidence="1 2">NCTC11978</strain>
    </source>
</reference>
<dbReference type="Pfam" id="PF14114">
    <property type="entry name" value="DUF4286"/>
    <property type="match status" value="1"/>
</dbReference>
<protein>
    <recommendedName>
        <fullName evidence="3">DUF4286 domain-containing protein</fullName>
    </recommendedName>
</protein>
<organism evidence="1 2">
    <name type="scientific">Legionella feeleii</name>
    <dbReference type="NCBI Taxonomy" id="453"/>
    <lineage>
        <taxon>Bacteria</taxon>
        <taxon>Pseudomonadati</taxon>
        <taxon>Pseudomonadota</taxon>
        <taxon>Gammaproteobacteria</taxon>
        <taxon>Legionellales</taxon>
        <taxon>Legionellaceae</taxon>
        <taxon>Legionella</taxon>
    </lineage>
</organism>
<dbReference type="InterPro" id="IPR011008">
    <property type="entry name" value="Dimeric_a/b-barrel"/>
</dbReference>
<sequence length="104" mass="12233">MVIYEVNLAIDADVYPEFQLWLKKHAEEMLQFPGFIKASILKPEEKDKTGQEKLTVQYQLENRAALEVYFTDFAPKMRGDGLSLFKDKFSAERRIFEVQDNILR</sequence>
<dbReference type="EMBL" id="UGNY01000001">
    <property type="protein sequence ID" value="STX39271.1"/>
    <property type="molecule type" value="Genomic_DNA"/>
</dbReference>
<dbReference type="AlphaFoldDB" id="A0A378IXP8"/>
<evidence type="ECO:0008006" key="3">
    <source>
        <dbReference type="Google" id="ProtNLM"/>
    </source>
</evidence>
<gene>
    <name evidence="1" type="ORF">NCTC11978_02466</name>
</gene>